<evidence type="ECO:0000256" key="2">
    <source>
        <dbReference type="ARBA" id="ARBA00023125"/>
    </source>
</evidence>
<dbReference type="AlphaFoldDB" id="A0A699T6A8"/>
<dbReference type="SUPFAM" id="SSF46894">
    <property type="entry name" value="C-terminal effector domain of the bipartite response regulators"/>
    <property type="match status" value="1"/>
</dbReference>
<dbReference type="PROSITE" id="PS50043">
    <property type="entry name" value="HTH_LUXR_2"/>
    <property type="match status" value="1"/>
</dbReference>
<dbReference type="InterPro" id="IPR050595">
    <property type="entry name" value="Bact_response_regulator"/>
</dbReference>
<evidence type="ECO:0000259" key="4">
    <source>
        <dbReference type="PROSITE" id="PS50043"/>
    </source>
</evidence>
<feature type="domain" description="Response regulatory" evidence="5">
    <location>
        <begin position="53"/>
        <end position="167"/>
    </location>
</feature>
<comment type="caution">
    <text evidence="6">The sequence shown here is derived from an EMBL/GenBank/DDBJ whole genome shotgun (WGS) entry which is preliminary data.</text>
</comment>
<dbReference type="GO" id="GO:0003677">
    <property type="term" value="F:DNA binding"/>
    <property type="evidence" value="ECO:0007669"/>
    <property type="project" value="UniProtKB-KW"/>
</dbReference>
<evidence type="ECO:0000259" key="5">
    <source>
        <dbReference type="PROSITE" id="PS50110"/>
    </source>
</evidence>
<gene>
    <name evidence="6" type="ORF">Tci_877984</name>
</gene>
<dbReference type="InterPro" id="IPR001789">
    <property type="entry name" value="Sig_transdc_resp-reg_receiver"/>
</dbReference>
<organism evidence="6">
    <name type="scientific">Tanacetum cinerariifolium</name>
    <name type="common">Dalmatian daisy</name>
    <name type="synonym">Chrysanthemum cinerariifolium</name>
    <dbReference type="NCBI Taxonomy" id="118510"/>
    <lineage>
        <taxon>Eukaryota</taxon>
        <taxon>Viridiplantae</taxon>
        <taxon>Streptophyta</taxon>
        <taxon>Embryophyta</taxon>
        <taxon>Tracheophyta</taxon>
        <taxon>Spermatophyta</taxon>
        <taxon>Magnoliopsida</taxon>
        <taxon>eudicotyledons</taxon>
        <taxon>Gunneridae</taxon>
        <taxon>Pentapetalae</taxon>
        <taxon>asterids</taxon>
        <taxon>campanulids</taxon>
        <taxon>Asterales</taxon>
        <taxon>Asteraceae</taxon>
        <taxon>Asteroideae</taxon>
        <taxon>Anthemideae</taxon>
        <taxon>Anthemidinae</taxon>
        <taxon>Tanacetum</taxon>
    </lineage>
</organism>
<dbReference type="PANTHER" id="PTHR44591">
    <property type="entry name" value="STRESS RESPONSE REGULATOR PROTEIN 1"/>
    <property type="match status" value="1"/>
</dbReference>
<evidence type="ECO:0000256" key="1">
    <source>
        <dbReference type="ARBA" id="ARBA00022553"/>
    </source>
</evidence>
<keyword evidence="2" id="KW-0238">DNA-binding</keyword>
<dbReference type="InterPro" id="IPR000792">
    <property type="entry name" value="Tscrpt_reg_LuxR_C"/>
</dbReference>
<feature type="domain" description="HTH luxR-type" evidence="4">
    <location>
        <begin position="1"/>
        <end position="35"/>
    </location>
</feature>
<dbReference type="GO" id="GO:0000160">
    <property type="term" value="P:phosphorelay signal transduction system"/>
    <property type="evidence" value="ECO:0007669"/>
    <property type="project" value="InterPro"/>
</dbReference>
<reference evidence="6" key="1">
    <citation type="journal article" date="2019" name="Sci. Rep.">
        <title>Draft genome of Tanacetum cinerariifolium, the natural source of mosquito coil.</title>
        <authorList>
            <person name="Yamashiro T."/>
            <person name="Shiraishi A."/>
            <person name="Satake H."/>
            <person name="Nakayama K."/>
        </authorList>
    </citation>
    <scope>NUCLEOTIDE SEQUENCE</scope>
</reference>
<dbReference type="PROSITE" id="PS50110">
    <property type="entry name" value="RESPONSE_REGULATORY"/>
    <property type="match status" value="1"/>
</dbReference>
<dbReference type="SMART" id="SM00448">
    <property type="entry name" value="REC"/>
    <property type="match status" value="1"/>
</dbReference>
<proteinExistence type="predicted"/>
<dbReference type="PANTHER" id="PTHR44591:SF25">
    <property type="entry name" value="CHEMOTAXIS TWO-COMPONENT RESPONSE REGULATOR"/>
    <property type="match status" value="1"/>
</dbReference>
<evidence type="ECO:0000313" key="6">
    <source>
        <dbReference type="EMBL" id="GFD06015.1"/>
    </source>
</evidence>
<dbReference type="GO" id="GO:0006355">
    <property type="term" value="P:regulation of DNA-templated transcription"/>
    <property type="evidence" value="ECO:0007669"/>
    <property type="project" value="InterPro"/>
</dbReference>
<dbReference type="SUPFAM" id="SSF52172">
    <property type="entry name" value="CheY-like"/>
    <property type="match status" value="1"/>
</dbReference>
<dbReference type="Pfam" id="PF00072">
    <property type="entry name" value="Response_reg"/>
    <property type="match status" value="1"/>
</dbReference>
<evidence type="ECO:0000256" key="3">
    <source>
        <dbReference type="PROSITE-ProRule" id="PRU00169"/>
    </source>
</evidence>
<dbReference type="InterPro" id="IPR011006">
    <property type="entry name" value="CheY-like_superfamily"/>
</dbReference>
<feature type="modified residue" description="4-aspartylphosphate" evidence="3">
    <location>
        <position position="102"/>
    </location>
</feature>
<dbReference type="InterPro" id="IPR016032">
    <property type="entry name" value="Sig_transdc_resp-reg_C-effctor"/>
</dbReference>
<keyword evidence="1 3" id="KW-0597">Phosphoprotein</keyword>
<protein>
    <submittedName>
        <fullName evidence="6">Putative two-component response regulator ARR21</fullName>
    </submittedName>
</protein>
<dbReference type="EMBL" id="BKCJ011222164">
    <property type="protein sequence ID" value="GFD06015.1"/>
    <property type="molecule type" value="Genomic_DNA"/>
</dbReference>
<name>A0A699T6A8_TANCI</name>
<sequence>MNLSEITVKIHRGHAMKKMQAKSFADLVRMAESLGKYRRRLCIRMHTMSKVPVISIVDDDASGRIALSSLVRSLGYKPCLFASAEDFLASTHRDDTDCLISDVQMPGMTGLELLDELINNGQDIPMILITAYPEETVRRRAEDAGAVGFLSKPFDGQVMIDCIEAIFARA</sequence>
<dbReference type="Pfam" id="PF00196">
    <property type="entry name" value="GerE"/>
    <property type="match status" value="1"/>
</dbReference>
<accession>A0A699T6A8</accession>
<dbReference type="Gene3D" id="3.40.50.2300">
    <property type="match status" value="1"/>
</dbReference>